<evidence type="ECO:0000313" key="3">
    <source>
        <dbReference type="Proteomes" id="UP001602245"/>
    </source>
</evidence>
<dbReference type="PANTHER" id="PTHR35864:SF1">
    <property type="entry name" value="ZINC METALLOPROTEASE YWHC-RELATED"/>
    <property type="match status" value="1"/>
</dbReference>
<feature type="transmembrane region" description="Helical" evidence="1">
    <location>
        <begin position="86"/>
        <end position="111"/>
    </location>
</feature>
<dbReference type="EMBL" id="JBIAZU010000010">
    <property type="protein sequence ID" value="MFF5297273.1"/>
    <property type="molecule type" value="Genomic_DNA"/>
</dbReference>
<evidence type="ECO:0000256" key="1">
    <source>
        <dbReference type="SAM" id="Phobius"/>
    </source>
</evidence>
<dbReference type="InterPro" id="IPR052348">
    <property type="entry name" value="Metallopeptidase_M50B"/>
</dbReference>
<keyword evidence="1" id="KW-0812">Transmembrane</keyword>
<accession>A0ABW6WW79</accession>
<protein>
    <recommendedName>
        <fullName evidence="4">Site-2 protease family protein</fullName>
    </recommendedName>
</protein>
<proteinExistence type="predicted"/>
<gene>
    <name evidence="2" type="ORF">ACFY35_48260</name>
</gene>
<feature type="transmembrane region" description="Helical" evidence="1">
    <location>
        <begin position="190"/>
        <end position="218"/>
    </location>
</feature>
<organism evidence="2 3">
    <name type="scientific">Paractinoplanes globisporus</name>
    <dbReference type="NCBI Taxonomy" id="113565"/>
    <lineage>
        <taxon>Bacteria</taxon>
        <taxon>Bacillati</taxon>
        <taxon>Actinomycetota</taxon>
        <taxon>Actinomycetes</taxon>
        <taxon>Micromonosporales</taxon>
        <taxon>Micromonosporaceae</taxon>
        <taxon>Paractinoplanes</taxon>
    </lineage>
</organism>
<dbReference type="PANTHER" id="PTHR35864">
    <property type="entry name" value="ZINC METALLOPROTEASE MJ0611-RELATED"/>
    <property type="match status" value="1"/>
</dbReference>
<evidence type="ECO:0008006" key="4">
    <source>
        <dbReference type="Google" id="ProtNLM"/>
    </source>
</evidence>
<dbReference type="Proteomes" id="UP001602245">
    <property type="component" value="Unassembled WGS sequence"/>
</dbReference>
<dbReference type="RefSeq" id="WP_020514030.1">
    <property type="nucleotide sequence ID" value="NZ_JBIAZU010000010.1"/>
</dbReference>
<name>A0ABW6WW79_9ACTN</name>
<keyword evidence="3" id="KW-1185">Reference proteome</keyword>
<keyword evidence="1" id="KW-0472">Membrane</keyword>
<feature type="transmembrane region" description="Helical" evidence="1">
    <location>
        <begin position="136"/>
        <end position="169"/>
    </location>
</feature>
<reference evidence="2 3" key="1">
    <citation type="submission" date="2024-10" db="EMBL/GenBank/DDBJ databases">
        <title>The Natural Products Discovery Center: Release of the First 8490 Sequenced Strains for Exploring Actinobacteria Biosynthetic Diversity.</title>
        <authorList>
            <person name="Kalkreuter E."/>
            <person name="Kautsar S.A."/>
            <person name="Yang D."/>
            <person name="Bader C.D."/>
            <person name="Teijaro C.N."/>
            <person name="Fluegel L."/>
            <person name="Davis C.M."/>
            <person name="Simpson J.R."/>
            <person name="Lauterbach L."/>
            <person name="Steele A.D."/>
            <person name="Gui C."/>
            <person name="Meng S."/>
            <person name="Li G."/>
            <person name="Viehrig K."/>
            <person name="Ye F."/>
            <person name="Su P."/>
            <person name="Kiefer A.F."/>
            <person name="Nichols A."/>
            <person name="Cepeda A.J."/>
            <person name="Yan W."/>
            <person name="Fan B."/>
            <person name="Jiang Y."/>
            <person name="Adhikari A."/>
            <person name="Zheng C.-J."/>
            <person name="Schuster L."/>
            <person name="Cowan T.M."/>
            <person name="Smanski M.J."/>
            <person name="Chevrette M.G."/>
            <person name="De Carvalho L.P.S."/>
            <person name="Shen B."/>
        </authorList>
    </citation>
    <scope>NUCLEOTIDE SEQUENCE [LARGE SCALE GENOMIC DNA]</scope>
    <source>
        <strain evidence="2 3">NPDC000087</strain>
    </source>
</reference>
<comment type="caution">
    <text evidence="2">The sequence shown here is derived from an EMBL/GenBank/DDBJ whole genome shotgun (WGS) entry which is preliminary data.</text>
</comment>
<sequence>MLFALGTPKAFAALLVSFLLGLMLRAIAIRLTARSLGLADRRESIRPSLREDVDPFGAVAAALGGMGWGHKLSVDEFYRYRSRGRAALVFLSGPLVTIVLGEIIIGAYALAYPNGGLDFLTPGIVLQGVKGDTGPVILLSLGVGLLSFGLLAIIPIPPLDGFGVLYYALRRPGNGIQWMRLWFEEKNLGVLILLICCLFPLPYPFLMRILNALGLVFLRLWG</sequence>
<evidence type="ECO:0000313" key="2">
    <source>
        <dbReference type="EMBL" id="MFF5297273.1"/>
    </source>
</evidence>
<keyword evidence="1" id="KW-1133">Transmembrane helix</keyword>